<evidence type="ECO:0000256" key="3">
    <source>
        <dbReference type="ARBA" id="ARBA00022452"/>
    </source>
</evidence>
<dbReference type="RefSeq" id="WP_377526980.1">
    <property type="nucleotide sequence ID" value="NZ_JBHTLD010000081.1"/>
</dbReference>
<keyword evidence="11" id="KW-1185">Reference proteome</keyword>
<feature type="domain" description="TonB-dependent transporter Oar-like beta-barrel" evidence="9">
    <location>
        <begin position="369"/>
        <end position="1026"/>
    </location>
</feature>
<dbReference type="InterPro" id="IPR012910">
    <property type="entry name" value="Plug_dom"/>
</dbReference>
<evidence type="ECO:0000259" key="8">
    <source>
        <dbReference type="Pfam" id="PF07715"/>
    </source>
</evidence>
<sequence length="1094" mass="120260">MTSLPLRENQSTPYLFMKNFYRKLCLLLALVLTVQLSWAQGSTTAAINGSVQDESGTALPGATVIAVHQPTNTQYVAPTNGEGRYNFQNMRVGGPYTVTVKYVGYQDKVANNINLTLGQTQTLNFDLSPSSQTLSEVQVVSNRDNVINTERTGAATTVSTEQITALPTVARGFNDFVRLTPQADIKGTSISIAGINNRFNQVTIDGAVSNDVFGLSGTGTNGGSTGTSPISLDAIEQFNVQIAPYDVRLGGFAGGGISAVTRSGTNEFSGSAYYYFRNEDLAGKTPGALLKEGEEAQKFADFTDKQYGVRIGGPILKDKLFFFINAEKTERVSPLSFAPGQAGSNLAVAELEAIAARASELGYNPGGFGTQEETNNSEKFFGRIDWNVSDKHKLTARYSYTYGDAIQLSRSQNSVTFTNGAVLRESTTQSGVVEFNSRFSNSISNNFVAGFTTVREPRTTPGAPFPRVSIQLDDRRTVSLGAEAFSTVNQLDQDVYTLTDNLNIFAGNHTFTLGTHNEFYSIYNAFIGQAFGDYTFKQSVPTDINPATGVPYTAIENWERGLATNFTYQYSKTSNPREGAKFKAMQLGFYAQDEYQMTENLKITGGIRLDIPLYLDEPLENTDFNNSVLAKQYNVKTNSMPKPALMWSPRVGFNWDVRGDRATQLRGGAGIFTSRFPFVWAGGAFTQSGVLLDRNAVGNGTAATVDFEADPLNQPKRAQATGPGGNITVLDENFELPQIARVNIGIDQQLPWGIVGTADFMYSKNLNAFRFSNLNLVDPSATLAGADNRLLYPSASGAKKRLSQYQEVIYIDNVDKGYAWTASAQLQKTFDNGFFGSIAYSYTKSKDLFAGTSSQNQSNYYRVPTVNGSNNLEIGNSPFNVGSRIVGAVSYRKEYLNHLGTQISVFYTGQSGTPFSYVVNGDLSRSSYNNNENYSLLYIPRDANEITFAGTPAEQATQWTQFNEFIESQEYLRERRGQYAERNGARTPFTHQFDVKIVQDIFTNVAGKRNTLQLSLDVLNVGNLINKDWGNRYAYGNSYFDNTFRTIRLAEITANNVPVYNFTPVSNNQPYTLSDEPIGGSRWVGQLGIRYIFN</sequence>
<keyword evidence="7" id="KW-0732">Signal</keyword>
<evidence type="ECO:0000259" key="9">
    <source>
        <dbReference type="Pfam" id="PF25183"/>
    </source>
</evidence>
<name>A0ABW3SRU2_9BACT</name>
<dbReference type="Pfam" id="PF25183">
    <property type="entry name" value="OMP_b-brl_4"/>
    <property type="match status" value="2"/>
</dbReference>
<comment type="subcellular location">
    <subcellularLocation>
        <location evidence="1">Cell outer membrane</location>
        <topology evidence="1">Multi-pass membrane protein</topology>
    </subcellularLocation>
</comment>
<dbReference type="InterPro" id="IPR036942">
    <property type="entry name" value="Beta-barrel_TonB_sf"/>
</dbReference>
<dbReference type="PANTHER" id="PTHR30069:SF46">
    <property type="entry name" value="OAR PROTEIN"/>
    <property type="match status" value="1"/>
</dbReference>
<keyword evidence="3" id="KW-1134">Transmembrane beta strand</keyword>
<proteinExistence type="predicted"/>
<evidence type="ECO:0000256" key="4">
    <source>
        <dbReference type="ARBA" id="ARBA00022692"/>
    </source>
</evidence>
<keyword evidence="5" id="KW-0472">Membrane</keyword>
<protein>
    <submittedName>
        <fullName evidence="10">TonB-dependent receptor domain-containing protein</fullName>
    </submittedName>
</protein>
<keyword evidence="2" id="KW-0813">Transport</keyword>
<accession>A0ABW3SRU2</accession>
<evidence type="ECO:0000256" key="1">
    <source>
        <dbReference type="ARBA" id="ARBA00004571"/>
    </source>
</evidence>
<evidence type="ECO:0000313" key="11">
    <source>
        <dbReference type="Proteomes" id="UP001597094"/>
    </source>
</evidence>
<dbReference type="InterPro" id="IPR039426">
    <property type="entry name" value="TonB-dep_rcpt-like"/>
</dbReference>
<dbReference type="EMBL" id="JBHTLD010000081">
    <property type="protein sequence ID" value="MFD1186627.1"/>
    <property type="molecule type" value="Genomic_DNA"/>
</dbReference>
<evidence type="ECO:0000313" key="10">
    <source>
        <dbReference type="EMBL" id="MFD1186627.1"/>
    </source>
</evidence>
<evidence type="ECO:0000256" key="6">
    <source>
        <dbReference type="ARBA" id="ARBA00023237"/>
    </source>
</evidence>
<feature type="chain" id="PRO_5046872863" evidence="7">
    <location>
        <begin position="40"/>
        <end position="1094"/>
    </location>
</feature>
<evidence type="ECO:0000256" key="2">
    <source>
        <dbReference type="ARBA" id="ARBA00022448"/>
    </source>
</evidence>
<organism evidence="10 11">
    <name type="scientific">Pontibacter rugosus</name>
    <dbReference type="NCBI Taxonomy" id="1745966"/>
    <lineage>
        <taxon>Bacteria</taxon>
        <taxon>Pseudomonadati</taxon>
        <taxon>Bacteroidota</taxon>
        <taxon>Cytophagia</taxon>
        <taxon>Cytophagales</taxon>
        <taxon>Hymenobacteraceae</taxon>
        <taxon>Pontibacter</taxon>
    </lineage>
</organism>
<feature type="domain" description="TonB-dependent transporter Oar-like beta-barrel" evidence="9">
    <location>
        <begin position="260"/>
        <end position="334"/>
    </location>
</feature>
<gene>
    <name evidence="10" type="ORF">ACFQ2O_10450</name>
</gene>
<dbReference type="Gene3D" id="2.40.170.20">
    <property type="entry name" value="TonB-dependent receptor, beta-barrel domain"/>
    <property type="match status" value="1"/>
</dbReference>
<comment type="caution">
    <text evidence="10">The sequence shown here is derived from an EMBL/GenBank/DDBJ whole genome shotgun (WGS) entry which is preliminary data.</text>
</comment>
<dbReference type="Pfam" id="PF13620">
    <property type="entry name" value="CarboxypepD_reg"/>
    <property type="match status" value="1"/>
</dbReference>
<dbReference type="PANTHER" id="PTHR30069">
    <property type="entry name" value="TONB-DEPENDENT OUTER MEMBRANE RECEPTOR"/>
    <property type="match status" value="1"/>
</dbReference>
<dbReference type="InterPro" id="IPR057601">
    <property type="entry name" value="Oar-like_b-barrel"/>
</dbReference>
<keyword evidence="10" id="KW-0675">Receptor</keyword>
<dbReference type="SUPFAM" id="SSF49464">
    <property type="entry name" value="Carboxypeptidase regulatory domain-like"/>
    <property type="match status" value="1"/>
</dbReference>
<keyword evidence="4" id="KW-0812">Transmembrane</keyword>
<feature type="signal peptide" evidence="7">
    <location>
        <begin position="1"/>
        <end position="39"/>
    </location>
</feature>
<dbReference type="SUPFAM" id="SSF56935">
    <property type="entry name" value="Porins"/>
    <property type="match status" value="1"/>
</dbReference>
<evidence type="ECO:0000256" key="7">
    <source>
        <dbReference type="SAM" id="SignalP"/>
    </source>
</evidence>
<keyword evidence="6" id="KW-0998">Cell outer membrane</keyword>
<evidence type="ECO:0000256" key="5">
    <source>
        <dbReference type="ARBA" id="ARBA00023136"/>
    </source>
</evidence>
<feature type="domain" description="TonB-dependent receptor plug" evidence="8">
    <location>
        <begin position="152"/>
        <end position="257"/>
    </location>
</feature>
<dbReference type="Gene3D" id="2.60.40.1120">
    <property type="entry name" value="Carboxypeptidase-like, regulatory domain"/>
    <property type="match status" value="1"/>
</dbReference>
<dbReference type="Proteomes" id="UP001597094">
    <property type="component" value="Unassembled WGS sequence"/>
</dbReference>
<reference evidence="11" key="1">
    <citation type="journal article" date="2019" name="Int. J. Syst. Evol. Microbiol.">
        <title>The Global Catalogue of Microorganisms (GCM) 10K type strain sequencing project: providing services to taxonomists for standard genome sequencing and annotation.</title>
        <authorList>
            <consortium name="The Broad Institute Genomics Platform"/>
            <consortium name="The Broad Institute Genome Sequencing Center for Infectious Disease"/>
            <person name="Wu L."/>
            <person name="Ma J."/>
        </authorList>
    </citation>
    <scope>NUCLEOTIDE SEQUENCE [LARGE SCALE GENOMIC DNA]</scope>
    <source>
        <strain evidence="11">JCM 31319</strain>
    </source>
</reference>
<dbReference type="InterPro" id="IPR008969">
    <property type="entry name" value="CarboxyPept-like_regulatory"/>
</dbReference>
<dbReference type="Pfam" id="PF07715">
    <property type="entry name" value="Plug"/>
    <property type="match status" value="1"/>
</dbReference>